<evidence type="ECO:0000256" key="1">
    <source>
        <dbReference type="ARBA" id="ARBA00023125"/>
    </source>
</evidence>
<dbReference type="InterPro" id="IPR036388">
    <property type="entry name" value="WH-like_DNA-bd_sf"/>
</dbReference>
<keyword evidence="1" id="KW-0238">DNA-binding</keyword>
<dbReference type="PANTHER" id="PTHR33221:SF5">
    <property type="entry name" value="HTH-TYPE TRANSCRIPTIONAL REGULATOR ISCR"/>
    <property type="match status" value="1"/>
</dbReference>
<reference evidence="2 3" key="1">
    <citation type="journal article" date="2016" name="Nat. Commun.">
        <title>Thousands of microbial genomes shed light on interconnected biogeochemical processes in an aquifer system.</title>
        <authorList>
            <person name="Anantharaman K."/>
            <person name="Brown C.T."/>
            <person name="Hug L.A."/>
            <person name="Sharon I."/>
            <person name="Castelle C.J."/>
            <person name="Probst A.J."/>
            <person name="Thomas B.C."/>
            <person name="Singh A."/>
            <person name="Wilkins M.J."/>
            <person name="Karaoz U."/>
            <person name="Brodie E.L."/>
            <person name="Williams K.H."/>
            <person name="Hubbard S.S."/>
            <person name="Banfield J.F."/>
        </authorList>
    </citation>
    <scope>NUCLEOTIDE SEQUENCE [LARGE SCALE GENOMIC DNA]</scope>
</reference>
<dbReference type="InterPro" id="IPR036390">
    <property type="entry name" value="WH_DNA-bd_sf"/>
</dbReference>
<dbReference type="GO" id="GO:0003700">
    <property type="term" value="F:DNA-binding transcription factor activity"/>
    <property type="evidence" value="ECO:0007669"/>
    <property type="project" value="TreeGrafter"/>
</dbReference>
<sequence length="132" mass="14604">MKFSTRSSYGLRALVYLAKNYQKGHYSLAKIARAEKISLAYLERLFSRLKKAGLVNSSMGMAGGYQLSHQPSKIAIFDVIEALEGSISVFRCLGASGRIFCGKKGCPSVRVYQKVQQVMAKTLKSMTLEDLI</sequence>
<dbReference type="EMBL" id="MHIF01000037">
    <property type="protein sequence ID" value="OGY47439.1"/>
    <property type="molecule type" value="Genomic_DNA"/>
</dbReference>
<evidence type="ECO:0008006" key="4">
    <source>
        <dbReference type="Google" id="ProtNLM"/>
    </source>
</evidence>
<dbReference type="PROSITE" id="PS51197">
    <property type="entry name" value="HTH_RRF2_2"/>
    <property type="match status" value="1"/>
</dbReference>
<dbReference type="InterPro" id="IPR030489">
    <property type="entry name" value="TR_Rrf2-type_CS"/>
</dbReference>
<dbReference type="Pfam" id="PF02082">
    <property type="entry name" value="Rrf2"/>
    <property type="match status" value="1"/>
</dbReference>
<dbReference type="PANTHER" id="PTHR33221">
    <property type="entry name" value="WINGED HELIX-TURN-HELIX TRANSCRIPTIONAL REGULATOR, RRF2 FAMILY"/>
    <property type="match status" value="1"/>
</dbReference>
<dbReference type="AlphaFoldDB" id="A0A1G1Y518"/>
<dbReference type="Gene3D" id="1.10.10.10">
    <property type="entry name" value="Winged helix-like DNA-binding domain superfamily/Winged helix DNA-binding domain"/>
    <property type="match status" value="1"/>
</dbReference>
<gene>
    <name evidence="2" type="ORF">A2663_02710</name>
</gene>
<dbReference type="NCBIfam" id="TIGR00738">
    <property type="entry name" value="rrf2_super"/>
    <property type="match status" value="1"/>
</dbReference>
<dbReference type="PROSITE" id="PS01332">
    <property type="entry name" value="HTH_RRF2_1"/>
    <property type="match status" value="1"/>
</dbReference>
<name>A0A1G1Y518_9BACT</name>
<organism evidence="2 3">
    <name type="scientific">Candidatus Buchananbacteria bacterium RIFCSPHIGHO2_01_FULL_46_12</name>
    <dbReference type="NCBI Taxonomy" id="1797536"/>
    <lineage>
        <taxon>Bacteria</taxon>
        <taxon>Candidatus Buchananiibacteriota</taxon>
    </lineage>
</organism>
<evidence type="ECO:0000313" key="2">
    <source>
        <dbReference type="EMBL" id="OGY47439.1"/>
    </source>
</evidence>
<comment type="caution">
    <text evidence="2">The sequence shown here is derived from an EMBL/GenBank/DDBJ whole genome shotgun (WGS) entry which is preliminary data.</text>
</comment>
<dbReference type="Proteomes" id="UP000178432">
    <property type="component" value="Unassembled WGS sequence"/>
</dbReference>
<evidence type="ECO:0000313" key="3">
    <source>
        <dbReference type="Proteomes" id="UP000178432"/>
    </source>
</evidence>
<dbReference type="GO" id="GO:0003677">
    <property type="term" value="F:DNA binding"/>
    <property type="evidence" value="ECO:0007669"/>
    <property type="project" value="UniProtKB-KW"/>
</dbReference>
<dbReference type="SUPFAM" id="SSF46785">
    <property type="entry name" value="Winged helix' DNA-binding domain"/>
    <property type="match status" value="1"/>
</dbReference>
<dbReference type="GO" id="GO:0005829">
    <property type="term" value="C:cytosol"/>
    <property type="evidence" value="ECO:0007669"/>
    <property type="project" value="TreeGrafter"/>
</dbReference>
<proteinExistence type="predicted"/>
<accession>A0A1G1Y518</accession>
<protein>
    <recommendedName>
        <fullName evidence="4">Rrf2 family transcriptional regulator</fullName>
    </recommendedName>
</protein>
<dbReference type="InterPro" id="IPR000944">
    <property type="entry name" value="Tscrpt_reg_Rrf2"/>
</dbReference>